<evidence type="ECO:0000313" key="3">
    <source>
        <dbReference type="Proteomes" id="UP000314294"/>
    </source>
</evidence>
<organism evidence="2 3">
    <name type="scientific">Liparis tanakae</name>
    <name type="common">Tanaka's snailfish</name>
    <dbReference type="NCBI Taxonomy" id="230148"/>
    <lineage>
        <taxon>Eukaryota</taxon>
        <taxon>Metazoa</taxon>
        <taxon>Chordata</taxon>
        <taxon>Craniata</taxon>
        <taxon>Vertebrata</taxon>
        <taxon>Euteleostomi</taxon>
        <taxon>Actinopterygii</taxon>
        <taxon>Neopterygii</taxon>
        <taxon>Teleostei</taxon>
        <taxon>Neoteleostei</taxon>
        <taxon>Acanthomorphata</taxon>
        <taxon>Eupercaria</taxon>
        <taxon>Perciformes</taxon>
        <taxon>Cottioidei</taxon>
        <taxon>Cottales</taxon>
        <taxon>Liparidae</taxon>
        <taxon>Liparis</taxon>
    </lineage>
</organism>
<gene>
    <name evidence="2" type="ORF">EYF80_064754</name>
</gene>
<proteinExistence type="predicted"/>
<keyword evidence="3" id="KW-1185">Reference proteome</keyword>
<dbReference type="AlphaFoldDB" id="A0A4Z2E871"/>
<name>A0A4Z2E871_9TELE</name>
<reference evidence="2 3" key="1">
    <citation type="submission" date="2019-03" db="EMBL/GenBank/DDBJ databases">
        <title>First draft genome of Liparis tanakae, snailfish: a comprehensive survey of snailfish specific genes.</title>
        <authorList>
            <person name="Kim W."/>
            <person name="Song I."/>
            <person name="Jeong J.-H."/>
            <person name="Kim D."/>
            <person name="Kim S."/>
            <person name="Ryu S."/>
            <person name="Song J.Y."/>
            <person name="Lee S.K."/>
        </authorList>
    </citation>
    <scope>NUCLEOTIDE SEQUENCE [LARGE SCALE GENOMIC DNA]</scope>
    <source>
        <tissue evidence="2">Muscle</tissue>
    </source>
</reference>
<dbReference type="EMBL" id="SRLO01013379">
    <property type="protein sequence ID" value="TNN25116.1"/>
    <property type="molecule type" value="Genomic_DNA"/>
</dbReference>
<evidence type="ECO:0000313" key="2">
    <source>
        <dbReference type="EMBL" id="TNN25116.1"/>
    </source>
</evidence>
<feature type="compositionally biased region" description="Polar residues" evidence="1">
    <location>
        <begin position="39"/>
        <end position="71"/>
    </location>
</feature>
<dbReference type="Proteomes" id="UP000314294">
    <property type="component" value="Unassembled WGS sequence"/>
</dbReference>
<feature type="region of interest" description="Disordered" evidence="1">
    <location>
        <begin position="39"/>
        <end position="78"/>
    </location>
</feature>
<sequence length="78" mass="8705">MGHTRFRLEDTSGVQHFGERLDFLSPGDQLDPAWRRQLISTEDQKSSQGAPHRTPGSQTTSSCSCLESQKTGRVLMDI</sequence>
<protein>
    <submittedName>
        <fullName evidence="2">Uncharacterized protein</fullName>
    </submittedName>
</protein>
<evidence type="ECO:0000256" key="1">
    <source>
        <dbReference type="SAM" id="MobiDB-lite"/>
    </source>
</evidence>
<comment type="caution">
    <text evidence="2">The sequence shown here is derived from an EMBL/GenBank/DDBJ whole genome shotgun (WGS) entry which is preliminary data.</text>
</comment>
<accession>A0A4Z2E871</accession>